<comment type="caution">
    <text evidence="2">The sequence shown here is derived from an EMBL/GenBank/DDBJ whole genome shotgun (WGS) entry which is preliminary data.</text>
</comment>
<feature type="region of interest" description="Disordered" evidence="1">
    <location>
        <begin position="24"/>
        <end position="70"/>
    </location>
</feature>
<gene>
    <name evidence="2" type="ORF">Tci_917418</name>
</gene>
<name>A0A699WFG4_TANCI</name>
<organism evidence="2">
    <name type="scientific">Tanacetum cinerariifolium</name>
    <name type="common">Dalmatian daisy</name>
    <name type="synonym">Chrysanthemum cinerariifolium</name>
    <dbReference type="NCBI Taxonomy" id="118510"/>
    <lineage>
        <taxon>Eukaryota</taxon>
        <taxon>Viridiplantae</taxon>
        <taxon>Streptophyta</taxon>
        <taxon>Embryophyta</taxon>
        <taxon>Tracheophyta</taxon>
        <taxon>Spermatophyta</taxon>
        <taxon>Magnoliopsida</taxon>
        <taxon>eudicotyledons</taxon>
        <taxon>Gunneridae</taxon>
        <taxon>Pentapetalae</taxon>
        <taxon>asterids</taxon>
        <taxon>campanulids</taxon>
        <taxon>Asterales</taxon>
        <taxon>Asteraceae</taxon>
        <taxon>Asteroideae</taxon>
        <taxon>Anthemideae</taxon>
        <taxon>Anthemidinae</taxon>
        <taxon>Tanacetum</taxon>
    </lineage>
</organism>
<evidence type="ECO:0000256" key="1">
    <source>
        <dbReference type="SAM" id="MobiDB-lite"/>
    </source>
</evidence>
<dbReference type="AlphaFoldDB" id="A0A699WFG4"/>
<evidence type="ECO:0000313" key="2">
    <source>
        <dbReference type="EMBL" id="GFD45449.1"/>
    </source>
</evidence>
<feature type="compositionally biased region" description="Low complexity" evidence="1">
    <location>
        <begin position="29"/>
        <end position="46"/>
    </location>
</feature>
<dbReference type="EMBL" id="BKCJ011648687">
    <property type="protein sequence ID" value="GFD45449.1"/>
    <property type="molecule type" value="Genomic_DNA"/>
</dbReference>
<reference evidence="2" key="1">
    <citation type="journal article" date="2019" name="Sci. Rep.">
        <title>Draft genome of Tanacetum cinerariifolium, the natural source of mosquito coil.</title>
        <authorList>
            <person name="Yamashiro T."/>
            <person name="Shiraishi A."/>
            <person name="Satake H."/>
            <person name="Nakayama K."/>
        </authorList>
    </citation>
    <scope>NUCLEOTIDE SEQUENCE</scope>
</reference>
<sequence>GHGIGPRSVRIAYRTGGAMANAGGLPPLHAATGQHAGHADQQQQHCAVEEPQGPAGRSSHHAGIGDRRIH</sequence>
<feature type="non-terminal residue" evidence="2">
    <location>
        <position position="1"/>
    </location>
</feature>
<protein>
    <submittedName>
        <fullName evidence="2">Uncharacterized protein</fullName>
    </submittedName>
</protein>
<accession>A0A699WFG4</accession>
<proteinExistence type="predicted"/>